<dbReference type="PROSITE" id="PS50827">
    <property type="entry name" value="DDT"/>
    <property type="match status" value="1"/>
</dbReference>
<evidence type="ECO:0000313" key="5">
    <source>
        <dbReference type="EMBL" id="CRZ10896.1"/>
    </source>
</evidence>
<dbReference type="InterPro" id="IPR028938">
    <property type="entry name" value="Rsf1-like"/>
</dbReference>
<evidence type="ECO:0000259" key="4">
    <source>
        <dbReference type="PROSITE" id="PS50827"/>
    </source>
</evidence>
<organism evidence="5">
    <name type="scientific">Spongospora subterranea</name>
    <dbReference type="NCBI Taxonomy" id="70186"/>
    <lineage>
        <taxon>Eukaryota</taxon>
        <taxon>Sar</taxon>
        <taxon>Rhizaria</taxon>
        <taxon>Endomyxa</taxon>
        <taxon>Phytomyxea</taxon>
        <taxon>Plasmodiophorida</taxon>
        <taxon>Plasmodiophoridae</taxon>
        <taxon>Spongospora</taxon>
    </lineage>
</organism>
<proteinExistence type="predicted"/>
<dbReference type="PANTHER" id="PTHR14296">
    <property type="entry name" value="REMODELING AND SPACING FACTOR 1"/>
    <property type="match status" value="1"/>
</dbReference>
<feature type="region of interest" description="Disordered" evidence="3">
    <location>
        <begin position="1"/>
        <end position="49"/>
    </location>
</feature>
<dbReference type="Pfam" id="PF02791">
    <property type="entry name" value="DDT"/>
    <property type="match status" value="1"/>
</dbReference>
<feature type="compositionally biased region" description="Acidic residues" evidence="3">
    <location>
        <begin position="40"/>
        <end position="49"/>
    </location>
</feature>
<protein>
    <recommendedName>
        <fullName evidence="4">DDT domain-containing protein</fullName>
    </recommendedName>
</protein>
<keyword evidence="2" id="KW-0539">Nucleus</keyword>
<sequence>PADHLELGDGDHEGESHNESSDISVEKDSDYCESPGAEPDPTEEDDDEAPMASEVIIETAVDEGSNTPVPHVDVDIGSTSEFVNILSFCQTFAAILELRPFSFLELEQAIVFSRTEPLYADLVARCIYLGQNRKEPLKYDQWQSLLHRIVKGMKTCFIGFTDPAHDQSESYRSLVDPRTMERSGDDDPPSKQQQQAAIMTQWDTDCHQMTPYARLLILSNLCDWTCSESADLLHFISSNSPDEFRSSPDGRDAQGNLYRYFPSQIPSQCCRIYRHHCPDMDGFERMALAAQTLEELICFVGSNELDGDDVAAPFVAFIRDEVIPSETAKVEAEQKRAQRLRRQGMSLGVDVSYQNIIYDGRRASSRPVRYTFEDDDPDQAGRRSRRAKPTESDWPLTEGTRSRPISKRR</sequence>
<reference evidence="5" key="1">
    <citation type="submission" date="2015-04" db="EMBL/GenBank/DDBJ databases">
        <title>The genome sequence of the plant pathogenic Rhizarian Plasmodiophora brassicae reveals insights in its biotrophic life cycle and the origin of chitin synthesis.</title>
        <authorList>
            <person name="Schwelm A."/>
            <person name="Fogelqvist J."/>
            <person name="Knaust A."/>
            <person name="Julke S."/>
            <person name="Lilja T."/>
            <person name="Dhandapani V."/>
            <person name="Bonilla-Rosso G."/>
            <person name="Karlsson M."/>
            <person name="Shevchenko A."/>
            <person name="Choi S.R."/>
            <person name="Kim H.G."/>
            <person name="Park J.Y."/>
            <person name="Lim Y.P."/>
            <person name="Ludwig-Muller J."/>
            <person name="Dixelius C."/>
        </authorList>
    </citation>
    <scope>NUCLEOTIDE SEQUENCE</scope>
    <source>
        <tissue evidence="5">Potato root galls</tissue>
    </source>
</reference>
<feature type="non-terminal residue" evidence="5">
    <location>
        <position position="1"/>
    </location>
</feature>
<evidence type="ECO:0000256" key="1">
    <source>
        <dbReference type="ARBA" id="ARBA00004123"/>
    </source>
</evidence>
<feature type="compositionally biased region" description="Basic and acidic residues" evidence="3">
    <location>
        <begin position="1"/>
        <end position="30"/>
    </location>
</feature>
<feature type="domain" description="DDT" evidence="4">
    <location>
        <begin position="76"/>
        <end position="136"/>
    </location>
</feature>
<comment type="subcellular location">
    <subcellularLocation>
        <location evidence="1">Nucleus</location>
    </subcellularLocation>
</comment>
<dbReference type="AlphaFoldDB" id="A0A0H5RAT3"/>
<feature type="region of interest" description="Disordered" evidence="3">
    <location>
        <begin position="165"/>
        <end position="193"/>
    </location>
</feature>
<dbReference type="EMBL" id="HACM01010454">
    <property type="protein sequence ID" value="CRZ10896.1"/>
    <property type="molecule type" value="Transcribed_RNA"/>
</dbReference>
<accession>A0A0H5RAT3</accession>
<dbReference type="GO" id="GO:0006355">
    <property type="term" value="P:regulation of DNA-templated transcription"/>
    <property type="evidence" value="ECO:0007669"/>
    <property type="project" value="InterPro"/>
</dbReference>
<evidence type="ECO:0000256" key="3">
    <source>
        <dbReference type="SAM" id="MobiDB-lite"/>
    </source>
</evidence>
<feature type="compositionally biased region" description="Basic and acidic residues" evidence="3">
    <location>
        <begin position="178"/>
        <end position="189"/>
    </location>
</feature>
<dbReference type="PANTHER" id="PTHR14296:SF3">
    <property type="entry name" value="DIKAR, ISOFORM F"/>
    <property type="match status" value="1"/>
</dbReference>
<dbReference type="InterPro" id="IPR018501">
    <property type="entry name" value="DDT_dom"/>
</dbReference>
<dbReference type="GO" id="GO:0031213">
    <property type="term" value="C:RSF complex"/>
    <property type="evidence" value="ECO:0007669"/>
    <property type="project" value="InterPro"/>
</dbReference>
<feature type="region of interest" description="Disordered" evidence="3">
    <location>
        <begin position="368"/>
        <end position="409"/>
    </location>
</feature>
<name>A0A0H5RAT3_9EUKA</name>
<evidence type="ECO:0000256" key="2">
    <source>
        <dbReference type="ARBA" id="ARBA00023242"/>
    </source>
</evidence>